<name>A0A1E3XF82_9BACT</name>
<reference evidence="2 3" key="1">
    <citation type="submission" date="2016-07" db="EMBL/GenBank/DDBJ databases">
        <title>Draft genome of Scalindua rubra, obtained from a brine-seawater interface in the Red Sea, sheds light on salt adaptation in anammox bacteria.</title>
        <authorList>
            <person name="Speth D.R."/>
            <person name="Lagkouvardos I."/>
            <person name="Wang Y."/>
            <person name="Qian P.-Y."/>
            <person name="Dutilh B.E."/>
            <person name="Jetten M.S."/>
        </authorList>
    </citation>
    <scope>NUCLEOTIDE SEQUENCE [LARGE SCALE GENOMIC DNA]</scope>
    <source>
        <strain evidence="2">BSI-1</strain>
    </source>
</reference>
<evidence type="ECO:0000313" key="3">
    <source>
        <dbReference type="Proteomes" id="UP000094056"/>
    </source>
</evidence>
<evidence type="ECO:0000313" key="2">
    <source>
        <dbReference type="EMBL" id="ODS34285.1"/>
    </source>
</evidence>
<accession>A0A1E3XF82</accession>
<evidence type="ECO:0000256" key="1">
    <source>
        <dbReference type="SAM" id="MobiDB-lite"/>
    </source>
</evidence>
<feature type="compositionally biased region" description="Basic and acidic residues" evidence="1">
    <location>
        <begin position="9"/>
        <end position="34"/>
    </location>
</feature>
<organism evidence="2 3">
    <name type="scientific">Candidatus Scalindua rubra</name>
    <dbReference type="NCBI Taxonomy" id="1872076"/>
    <lineage>
        <taxon>Bacteria</taxon>
        <taxon>Pseudomonadati</taxon>
        <taxon>Planctomycetota</taxon>
        <taxon>Candidatus Brocadiia</taxon>
        <taxon>Candidatus Brocadiales</taxon>
        <taxon>Candidatus Scalinduaceae</taxon>
        <taxon>Candidatus Scalindua</taxon>
    </lineage>
</organism>
<comment type="caution">
    <text evidence="2">The sequence shown here is derived from an EMBL/GenBank/DDBJ whole genome shotgun (WGS) entry which is preliminary data.</text>
</comment>
<feature type="region of interest" description="Disordered" evidence="1">
    <location>
        <begin position="1"/>
        <end position="34"/>
    </location>
</feature>
<proteinExistence type="predicted"/>
<sequence length="144" mass="16690">MAKKKDIKAKKELPEEEVEVAKKELPKKESTKREKAVTAKSVLVSSAPIKMLKAEPEGMKIPNKQHYMDKERLESESRLRQHLGWLKAAEAQSREIHSVYQAAMDELADETSARSKRFIATNREYAKTLGKFDNYREAVRKMKW</sequence>
<dbReference type="EMBL" id="MAYW01000009">
    <property type="protein sequence ID" value="ODS34285.1"/>
    <property type="molecule type" value="Genomic_DNA"/>
</dbReference>
<gene>
    <name evidence="2" type="ORF">SCARUB_00544</name>
</gene>
<protein>
    <submittedName>
        <fullName evidence="2">Uncharacterized protein</fullName>
    </submittedName>
</protein>
<dbReference type="AlphaFoldDB" id="A0A1E3XF82"/>
<dbReference type="Proteomes" id="UP000094056">
    <property type="component" value="Unassembled WGS sequence"/>
</dbReference>